<evidence type="ECO:0000313" key="8">
    <source>
        <dbReference type="Proteomes" id="UP000463700"/>
    </source>
</evidence>
<keyword evidence="3 6" id="KW-0812">Transmembrane</keyword>
<feature type="transmembrane region" description="Helical" evidence="6">
    <location>
        <begin position="181"/>
        <end position="203"/>
    </location>
</feature>
<comment type="subcellular location">
    <subcellularLocation>
        <location evidence="1">Membrane</location>
        <topology evidence="1">Multi-pass membrane protein</topology>
    </subcellularLocation>
</comment>
<dbReference type="RefSeq" id="WP_154565499.1">
    <property type="nucleotide sequence ID" value="NZ_VOSW01000074.1"/>
</dbReference>
<comment type="similarity">
    <text evidence="2">Belongs to the purine-cytosine permease (2.A.39) family.</text>
</comment>
<feature type="transmembrane region" description="Helical" evidence="6">
    <location>
        <begin position="298"/>
        <end position="320"/>
    </location>
</feature>
<feature type="transmembrane region" description="Helical" evidence="6">
    <location>
        <begin position="64"/>
        <end position="86"/>
    </location>
</feature>
<feature type="transmembrane region" description="Helical" evidence="6">
    <location>
        <begin position="365"/>
        <end position="386"/>
    </location>
</feature>
<organism evidence="7 8">
    <name type="scientific">Paraburkholderia madseniana</name>
    <dbReference type="NCBI Taxonomy" id="2599607"/>
    <lineage>
        <taxon>Bacteria</taxon>
        <taxon>Pseudomonadati</taxon>
        <taxon>Pseudomonadota</taxon>
        <taxon>Betaproteobacteria</taxon>
        <taxon>Burkholderiales</taxon>
        <taxon>Burkholderiaceae</taxon>
        <taxon>Paraburkholderia</taxon>
    </lineage>
</organism>
<evidence type="ECO:0000256" key="1">
    <source>
        <dbReference type="ARBA" id="ARBA00004141"/>
    </source>
</evidence>
<feature type="transmembrane region" description="Helical" evidence="6">
    <location>
        <begin position="107"/>
        <end position="131"/>
    </location>
</feature>
<feature type="transmembrane region" description="Helical" evidence="6">
    <location>
        <begin position="254"/>
        <end position="278"/>
    </location>
</feature>
<reference evidence="7 8" key="1">
    <citation type="journal article" date="2020" name="Int. J. Syst. Evol. Microbiol.">
        <title>Paraburkholderia madseniana sp. nov., a phenolic acid-degrading bacterium isolated from acidic forest soil.</title>
        <authorList>
            <person name="Wilhelm R.C."/>
            <person name="Murphy S.J.L."/>
            <person name="Feriancek N.M."/>
            <person name="Karasz D.C."/>
            <person name="DeRito C.M."/>
            <person name="Newman J.D."/>
            <person name="Buckley D.H."/>
        </authorList>
    </citation>
    <scope>NUCLEOTIDE SEQUENCE [LARGE SCALE GENOMIC DNA]</scope>
    <source>
        <strain evidence="7 8">RP11</strain>
    </source>
</reference>
<evidence type="ECO:0000256" key="3">
    <source>
        <dbReference type="ARBA" id="ARBA00022692"/>
    </source>
</evidence>
<evidence type="ECO:0000256" key="6">
    <source>
        <dbReference type="SAM" id="Phobius"/>
    </source>
</evidence>
<feature type="transmembrane region" description="Helical" evidence="6">
    <location>
        <begin position="223"/>
        <end position="242"/>
    </location>
</feature>
<proteinExistence type="inferred from homology"/>
<dbReference type="Gene3D" id="1.10.4160.10">
    <property type="entry name" value="Hydantoin permease"/>
    <property type="match status" value="1"/>
</dbReference>
<dbReference type="GO" id="GO:0022857">
    <property type="term" value="F:transmembrane transporter activity"/>
    <property type="evidence" value="ECO:0007669"/>
    <property type="project" value="InterPro"/>
</dbReference>
<keyword evidence="5 6" id="KW-0472">Membrane</keyword>
<dbReference type="OrthoDB" id="6083029at2"/>
<dbReference type="InterPro" id="IPR001248">
    <property type="entry name" value="Pur-cyt_permease"/>
</dbReference>
<name>A0A6N6W5R9_9BURK</name>
<comment type="caution">
    <text evidence="7">The sequence shown here is derived from an EMBL/GenBank/DDBJ whole genome shotgun (WGS) entry which is preliminary data.</text>
</comment>
<dbReference type="Pfam" id="PF02133">
    <property type="entry name" value="Transp_cyt_pur"/>
    <property type="match status" value="1"/>
</dbReference>
<evidence type="ECO:0000256" key="2">
    <source>
        <dbReference type="ARBA" id="ARBA00008974"/>
    </source>
</evidence>
<dbReference type="AlphaFoldDB" id="A0A6N6W5R9"/>
<dbReference type="Proteomes" id="UP000463700">
    <property type="component" value="Unassembled WGS sequence"/>
</dbReference>
<evidence type="ECO:0000256" key="5">
    <source>
        <dbReference type="ARBA" id="ARBA00023136"/>
    </source>
</evidence>
<feature type="transmembrane region" description="Helical" evidence="6">
    <location>
        <begin position="441"/>
        <end position="462"/>
    </location>
</feature>
<feature type="transmembrane region" description="Helical" evidence="6">
    <location>
        <begin position="36"/>
        <end position="58"/>
    </location>
</feature>
<accession>A0A6N6W5R9</accession>
<evidence type="ECO:0000313" key="7">
    <source>
        <dbReference type="EMBL" id="KAE8755975.1"/>
    </source>
</evidence>
<evidence type="ECO:0000256" key="4">
    <source>
        <dbReference type="ARBA" id="ARBA00022989"/>
    </source>
</evidence>
<keyword evidence="4 6" id="KW-1133">Transmembrane helix</keyword>
<gene>
    <name evidence="7" type="ORF">FSO04_31430</name>
</gene>
<dbReference type="GO" id="GO:0016020">
    <property type="term" value="C:membrane"/>
    <property type="evidence" value="ECO:0007669"/>
    <property type="project" value="UniProtKB-SubCell"/>
</dbReference>
<protein>
    <submittedName>
        <fullName evidence="7">Uncharacterized protein</fullName>
    </submittedName>
</protein>
<feature type="transmembrane region" description="Helical" evidence="6">
    <location>
        <begin position="151"/>
        <end position="169"/>
    </location>
</feature>
<feature type="transmembrane region" description="Helical" evidence="6">
    <location>
        <begin position="332"/>
        <end position="353"/>
    </location>
</feature>
<dbReference type="EMBL" id="VOSW01000074">
    <property type="protein sequence ID" value="KAE8755975.1"/>
    <property type="molecule type" value="Genomic_DNA"/>
</dbReference>
<sequence>MGQVEDAVGATAKREALAGRLPLHASERLYDSYFSYMWTGVTFAAATYAFLIGGALPFVGNTRLGIAGFIVGLIFGVVPVQLSMGMPSFRLGIDGIEVVKTSFGTRGAVLPLVGSLASATGWTYVIFALTGRGAANVIQTVRGGGAAPNEALVVIVALVTLLGTWVVASKGPRMFERVANYISPGHLLITAVMLGLLIVKFGPSLWNTNVPASEALTTNPKMSFAYALEFGFATGLGWWPFAGGLARLVKRRSIMMGPMVLGTGVIGSGFLACVASYAAVTAGTPDPTIWMIQLGGKYIGTAIMTFVLFANIATSVILIYQAGVSIQQIKWFALIRWHWLVAILLLPGVWVAFHTEWTLKETMTWLAYNGTIFSGFTAICFVDYFILRKQVLSASHIFTHSPLGKYWFWGGVNWIAVVVSVAAIVIYTLPYDPISLAVKPWFRFLGAGIPATILSALAYYVLMRVLVLPTGKGGYTARVGVDGAVLPEEEVPRLSL</sequence>
<feature type="transmembrane region" description="Helical" evidence="6">
    <location>
        <begin position="406"/>
        <end position="429"/>
    </location>
</feature>